<dbReference type="InterPro" id="IPR026444">
    <property type="entry name" value="Secre_tail"/>
</dbReference>
<reference evidence="2 3" key="1">
    <citation type="submission" date="2012-05" db="EMBL/GenBank/DDBJ databases">
        <authorList>
            <person name="Weinstock G."/>
            <person name="Sodergren E."/>
            <person name="Lobos E.A."/>
            <person name="Fulton L."/>
            <person name="Fulton R."/>
            <person name="Courtney L."/>
            <person name="Fronick C."/>
            <person name="O'Laughlin M."/>
            <person name="Godfrey J."/>
            <person name="Wilson R.M."/>
            <person name="Miner T."/>
            <person name="Farmer C."/>
            <person name="Delehaunty K."/>
            <person name="Cordes M."/>
            <person name="Minx P."/>
            <person name="Tomlinson C."/>
            <person name="Chen J."/>
            <person name="Wollam A."/>
            <person name="Pepin K.H."/>
            <person name="Bhonagiri V."/>
            <person name="Zhang X."/>
            <person name="Suruliraj S."/>
            <person name="Warren W."/>
            <person name="Mitreva M."/>
            <person name="Mardis E.R."/>
            <person name="Wilson R.K."/>
        </authorList>
    </citation>
    <scope>NUCLEOTIDE SEQUENCE [LARGE SCALE GENOMIC DNA]</scope>
    <source>
        <strain evidence="2 3">F0055</strain>
    </source>
</reference>
<name>L1NFL2_9BACT</name>
<dbReference type="OrthoDB" id="1164780at2"/>
<sequence>MKKILSMLMVLFVGSISPQWALAEGEEGTVEVQYLVVTQTDGSKSEYALTDAPMLSFKADSIVVTCKGDEMRFDLAGLTGYHIETKHVSTGIDKAPIVENESETPSFAFRNATFSGLKAGTRIVVYTLEGKAVKTIVATEDGTAKVDLSDLARGVYILRAPNKSFKMVNK</sequence>
<dbReference type="HOGENOM" id="CLU_130394_0_0_10"/>
<feature type="chain" id="PRO_5003954523" description="Secretion system C-terminal sorting domain-containing protein" evidence="1">
    <location>
        <begin position="24"/>
        <end position="170"/>
    </location>
</feature>
<evidence type="ECO:0000256" key="1">
    <source>
        <dbReference type="SAM" id="SignalP"/>
    </source>
</evidence>
<evidence type="ECO:0008006" key="4">
    <source>
        <dbReference type="Google" id="ProtNLM"/>
    </source>
</evidence>
<dbReference type="NCBIfam" id="TIGR04183">
    <property type="entry name" value="Por_Secre_tail"/>
    <property type="match status" value="1"/>
</dbReference>
<evidence type="ECO:0000313" key="2">
    <source>
        <dbReference type="EMBL" id="EKY02070.1"/>
    </source>
</evidence>
<dbReference type="RefSeq" id="WP_009162094.1">
    <property type="nucleotide sequence ID" value="NZ_KB290984.1"/>
</dbReference>
<keyword evidence="1" id="KW-0732">Signal</keyword>
<proteinExistence type="predicted"/>
<dbReference type="EMBL" id="AMEP01000060">
    <property type="protein sequence ID" value="EKY02070.1"/>
    <property type="molecule type" value="Genomic_DNA"/>
</dbReference>
<comment type="caution">
    <text evidence="2">The sequence shown here is derived from an EMBL/GenBank/DDBJ whole genome shotgun (WGS) entry which is preliminary data.</text>
</comment>
<organism evidence="2 3">
    <name type="scientific">Hoylesella saccharolytica F0055</name>
    <dbReference type="NCBI Taxonomy" id="1127699"/>
    <lineage>
        <taxon>Bacteria</taxon>
        <taxon>Pseudomonadati</taxon>
        <taxon>Bacteroidota</taxon>
        <taxon>Bacteroidia</taxon>
        <taxon>Bacteroidales</taxon>
        <taxon>Prevotellaceae</taxon>
        <taxon>Hoylesella</taxon>
    </lineage>
</organism>
<dbReference type="PATRIC" id="fig|1127699.3.peg.808"/>
<evidence type="ECO:0000313" key="3">
    <source>
        <dbReference type="Proteomes" id="UP000010433"/>
    </source>
</evidence>
<keyword evidence="3" id="KW-1185">Reference proteome</keyword>
<feature type="signal peptide" evidence="1">
    <location>
        <begin position="1"/>
        <end position="23"/>
    </location>
</feature>
<dbReference type="Proteomes" id="UP000010433">
    <property type="component" value="Unassembled WGS sequence"/>
</dbReference>
<gene>
    <name evidence="2" type="ORF">HMPREF9151_00877</name>
</gene>
<protein>
    <recommendedName>
        <fullName evidence="4">Secretion system C-terminal sorting domain-containing protein</fullName>
    </recommendedName>
</protein>
<dbReference type="AlphaFoldDB" id="L1NFL2"/>
<accession>L1NFL2</accession>
<dbReference type="STRING" id="1127699.HMPREF9151_00877"/>